<dbReference type="Pfam" id="PF13548">
    <property type="entry name" value="DUF4126"/>
    <property type="match status" value="1"/>
</dbReference>
<dbReference type="EMBL" id="JADIXZ010000006">
    <property type="protein sequence ID" value="MBK6301964.1"/>
    <property type="molecule type" value="Genomic_DNA"/>
</dbReference>
<protein>
    <submittedName>
        <fullName evidence="5">DUF4126 domain-containing protein</fullName>
    </submittedName>
</protein>
<dbReference type="Proteomes" id="UP000886632">
    <property type="component" value="Unassembled WGS sequence"/>
</dbReference>
<feature type="transmembrane region" description="Helical" evidence="2">
    <location>
        <begin position="157"/>
        <end position="178"/>
    </location>
</feature>
<organism evidence="5 8">
    <name type="scientific">Candidatus Phosphoribacter hodrii</name>
    <dbReference type="NCBI Taxonomy" id="2953743"/>
    <lineage>
        <taxon>Bacteria</taxon>
        <taxon>Bacillati</taxon>
        <taxon>Actinomycetota</taxon>
        <taxon>Actinomycetes</taxon>
        <taxon>Micrococcales</taxon>
        <taxon>Dermatophilaceae</taxon>
        <taxon>Candidatus Phosphoribacter</taxon>
    </lineage>
</organism>
<feature type="domain" description="DUF4126" evidence="3">
    <location>
        <begin position="10"/>
        <end position="172"/>
    </location>
</feature>
<evidence type="ECO:0000313" key="4">
    <source>
        <dbReference type="EMBL" id="MBK6301964.1"/>
    </source>
</evidence>
<dbReference type="Proteomes" id="UP000726105">
    <property type="component" value="Unassembled WGS sequence"/>
</dbReference>
<evidence type="ECO:0000256" key="1">
    <source>
        <dbReference type="SAM" id="MobiDB-lite"/>
    </source>
</evidence>
<dbReference type="EMBL" id="JADJIB010000010">
    <property type="protein sequence ID" value="MBK7274619.1"/>
    <property type="molecule type" value="Genomic_DNA"/>
</dbReference>
<dbReference type="InterPro" id="IPR025196">
    <property type="entry name" value="DUF4126"/>
</dbReference>
<feature type="region of interest" description="Disordered" evidence="1">
    <location>
        <begin position="196"/>
        <end position="226"/>
    </location>
</feature>
<sequence>MGAEILPWVFTSGWASGINAYAVVLIMGLAEKFWQVQGIPDALGRTDVLIGAGVLFVIEMVADKIPYLDSTWDSIHTVVRPAVGATLGYLLGNESADLNAAFTAATGGILALLSHLVKAGTRAAVNTSPEPASNVVLSTAEDVTVAAVVTTAFANPWLAASIAGLLLVVGMVTVLFLLKRIRRFRARYNAWGDRLGSSEPKADGSLRDAPARRGDTARLPQGPGAD</sequence>
<evidence type="ECO:0000313" key="7">
    <source>
        <dbReference type="Proteomes" id="UP000718281"/>
    </source>
</evidence>
<feature type="transmembrane region" description="Helical" evidence="2">
    <location>
        <begin position="6"/>
        <end position="30"/>
    </location>
</feature>
<gene>
    <name evidence="4" type="ORF">IPF40_13305</name>
    <name evidence="5" type="ORF">IPI13_16180</name>
    <name evidence="6" type="ORF">IPP00_11715</name>
</gene>
<accession>A0A935IM25</accession>
<evidence type="ECO:0000256" key="2">
    <source>
        <dbReference type="SAM" id="Phobius"/>
    </source>
</evidence>
<name>A0A935IM25_9MICO</name>
<feature type="compositionally biased region" description="Basic and acidic residues" evidence="1">
    <location>
        <begin position="200"/>
        <end position="216"/>
    </location>
</feature>
<comment type="caution">
    <text evidence="5">The sequence shown here is derived from an EMBL/GenBank/DDBJ whole genome shotgun (WGS) entry which is preliminary data.</text>
</comment>
<evidence type="ECO:0000313" key="6">
    <source>
        <dbReference type="EMBL" id="MBL0004617.1"/>
    </source>
</evidence>
<keyword evidence="2" id="KW-0812">Transmembrane</keyword>
<dbReference type="AlphaFoldDB" id="A0A935IM25"/>
<keyword evidence="2" id="KW-1133">Transmembrane helix</keyword>
<evidence type="ECO:0000259" key="3">
    <source>
        <dbReference type="Pfam" id="PF13548"/>
    </source>
</evidence>
<dbReference type="EMBL" id="JADKGK010000020">
    <property type="protein sequence ID" value="MBL0004617.1"/>
    <property type="molecule type" value="Genomic_DNA"/>
</dbReference>
<dbReference type="Proteomes" id="UP000718281">
    <property type="component" value="Unassembled WGS sequence"/>
</dbReference>
<evidence type="ECO:0000313" key="8">
    <source>
        <dbReference type="Proteomes" id="UP000726105"/>
    </source>
</evidence>
<keyword evidence="2" id="KW-0472">Membrane</keyword>
<reference evidence="7 8" key="1">
    <citation type="submission" date="2020-10" db="EMBL/GenBank/DDBJ databases">
        <title>Connecting structure to function with the recovery of over 1000 high-quality activated sludge metagenome-assembled genomes encoding full-length rRNA genes using long-read sequencing.</title>
        <authorList>
            <person name="Singleton C.M."/>
            <person name="Petriglieri F."/>
            <person name="Kristensen J.M."/>
            <person name="Kirkegaard R.H."/>
            <person name="Michaelsen T.Y."/>
            <person name="Andersen M.H."/>
            <person name="Karst S.M."/>
            <person name="Dueholm M.S."/>
            <person name="Nielsen P.H."/>
            <person name="Albertsen M."/>
        </authorList>
    </citation>
    <scope>NUCLEOTIDE SEQUENCE [LARGE SCALE GENOMIC DNA]</scope>
    <source>
        <strain evidence="4">AalE_18-Q3-R2-46_BAT3C.188</strain>
        <strain evidence="5">Ega_18-Q3-R5-49_MAXAC.001</strain>
        <strain evidence="6">Ribe_18-Q3-R11-54_MAXAC.001</strain>
    </source>
</reference>
<proteinExistence type="predicted"/>
<evidence type="ECO:0000313" key="5">
    <source>
        <dbReference type="EMBL" id="MBK7274619.1"/>
    </source>
</evidence>